<dbReference type="SUPFAM" id="SSF55073">
    <property type="entry name" value="Nucleotide cyclase"/>
    <property type="match status" value="1"/>
</dbReference>
<evidence type="ECO:0000313" key="3">
    <source>
        <dbReference type="Proteomes" id="UP000286351"/>
    </source>
</evidence>
<accession>A0A423J5B4</accession>
<feature type="domain" description="GGDEF" evidence="1">
    <location>
        <begin position="1"/>
        <end position="80"/>
    </location>
</feature>
<evidence type="ECO:0000259" key="1">
    <source>
        <dbReference type="PROSITE" id="PS50887"/>
    </source>
</evidence>
<reference evidence="2 3" key="1">
    <citation type="submission" date="2016-10" db="EMBL/GenBank/DDBJ databases">
        <title>Comparative genome analysis of multiple Pseudomonas spp. focuses on biocontrol and plant growth promoting traits.</title>
        <authorList>
            <person name="Tao X.-Y."/>
            <person name="Taylor C.G."/>
        </authorList>
    </citation>
    <scope>NUCLEOTIDE SEQUENCE [LARGE SCALE GENOMIC DNA]</scope>
    <source>
        <strain evidence="2 3">38D4</strain>
    </source>
</reference>
<dbReference type="InterPro" id="IPR029787">
    <property type="entry name" value="Nucleotide_cyclase"/>
</dbReference>
<dbReference type="Proteomes" id="UP000286351">
    <property type="component" value="Unassembled WGS sequence"/>
</dbReference>
<organism evidence="2 3">
    <name type="scientific">Pseudomonas brassicacearum</name>
    <dbReference type="NCBI Taxonomy" id="930166"/>
    <lineage>
        <taxon>Bacteria</taxon>
        <taxon>Pseudomonadati</taxon>
        <taxon>Pseudomonadota</taxon>
        <taxon>Gammaproteobacteria</taxon>
        <taxon>Pseudomonadales</taxon>
        <taxon>Pseudomonadaceae</taxon>
        <taxon>Pseudomonas</taxon>
    </lineage>
</organism>
<dbReference type="Gene3D" id="3.30.70.270">
    <property type="match status" value="1"/>
</dbReference>
<dbReference type="PROSITE" id="PS50887">
    <property type="entry name" value="GGDEF"/>
    <property type="match status" value="1"/>
</dbReference>
<sequence length="83" mass="8738">MILITDPINSESAELNTERVLGAIAKTVATSAVVLSLSCDIGVCLCPDHGRSLSSLMKAADQPMYGVKQLGRKGVAMTEYPEA</sequence>
<gene>
    <name evidence="2" type="ORF">BK664_26910</name>
</gene>
<comment type="caution">
    <text evidence="2">The sequence shown here is derived from an EMBL/GenBank/DDBJ whole genome shotgun (WGS) entry which is preliminary data.</text>
</comment>
<dbReference type="InterPro" id="IPR043128">
    <property type="entry name" value="Rev_trsase/Diguanyl_cyclase"/>
</dbReference>
<name>A0A423J5B4_9PSED</name>
<dbReference type="Pfam" id="PF00990">
    <property type="entry name" value="GGDEF"/>
    <property type="match status" value="1"/>
</dbReference>
<dbReference type="EMBL" id="MOBO01000031">
    <property type="protein sequence ID" value="RON32916.1"/>
    <property type="molecule type" value="Genomic_DNA"/>
</dbReference>
<evidence type="ECO:0000313" key="2">
    <source>
        <dbReference type="EMBL" id="RON32916.1"/>
    </source>
</evidence>
<dbReference type="AlphaFoldDB" id="A0A423J5B4"/>
<dbReference type="InterPro" id="IPR000160">
    <property type="entry name" value="GGDEF_dom"/>
</dbReference>
<protein>
    <recommendedName>
        <fullName evidence="1">GGDEF domain-containing protein</fullName>
    </recommendedName>
</protein>
<proteinExistence type="predicted"/>